<evidence type="ECO:0000256" key="3">
    <source>
        <dbReference type="ARBA" id="ARBA00022692"/>
    </source>
</evidence>
<comment type="caution">
    <text evidence="8">The sequence shown here is derived from an EMBL/GenBank/DDBJ whole genome shotgun (WGS) entry which is preliminary data.</text>
</comment>
<dbReference type="PANTHER" id="PTHR10926">
    <property type="entry name" value="CELL CYCLE CONTROL PROTEIN 50"/>
    <property type="match status" value="1"/>
</dbReference>
<dbReference type="EMBL" id="CADEBD010000327">
    <property type="protein sequence ID" value="CAB3246170.1"/>
    <property type="molecule type" value="Genomic_DNA"/>
</dbReference>
<dbReference type="Proteomes" id="UP000494256">
    <property type="component" value="Unassembled WGS sequence"/>
</dbReference>
<dbReference type="GO" id="GO:0005886">
    <property type="term" value="C:plasma membrane"/>
    <property type="evidence" value="ECO:0007669"/>
    <property type="project" value="TreeGrafter"/>
</dbReference>
<dbReference type="PANTHER" id="PTHR10926:SF0">
    <property type="entry name" value="CDC50, ISOFORM A"/>
    <property type="match status" value="1"/>
</dbReference>
<feature type="region of interest" description="Disordered" evidence="6">
    <location>
        <begin position="362"/>
        <end position="441"/>
    </location>
</feature>
<accession>A0A8S1AM23</accession>
<dbReference type="GO" id="GO:0005794">
    <property type="term" value="C:Golgi apparatus"/>
    <property type="evidence" value="ECO:0007669"/>
    <property type="project" value="TreeGrafter"/>
</dbReference>
<evidence type="ECO:0000256" key="5">
    <source>
        <dbReference type="ARBA" id="ARBA00023136"/>
    </source>
</evidence>
<evidence type="ECO:0000256" key="2">
    <source>
        <dbReference type="ARBA" id="ARBA00009457"/>
    </source>
</evidence>
<gene>
    <name evidence="8" type="ORF">APLA_LOCUS11403</name>
</gene>
<evidence type="ECO:0000313" key="9">
    <source>
        <dbReference type="Proteomes" id="UP000494256"/>
    </source>
</evidence>
<dbReference type="GO" id="GO:0005783">
    <property type="term" value="C:endoplasmic reticulum"/>
    <property type="evidence" value="ECO:0007669"/>
    <property type="project" value="TreeGrafter"/>
</dbReference>
<evidence type="ECO:0000313" key="8">
    <source>
        <dbReference type="EMBL" id="CAB3246170.1"/>
    </source>
</evidence>
<feature type="transmembrane region" description="Helical" evidence="7">
    <location>
        <begin position="12"/>
        <end position="34"/>
    </location>
</feature>
<proteinExistence type="inferred from homology"/>
<keyword evidence="3 7" id="KW-0812">Transmembrane</keyword>
<protein>
    <recommendedName>
        <fullName evidence="10">Cell cycle control protein 50A</fullName>
    </recommendedName>
</protein>
<evidence type="ECO:0000256" key="7">
    <source>
        <dbReference type="SAM" id="Phobius"/>
    </source>
</evidence>
<dbReference type="Pfam" id="PF03381">
    <property type="entry name" value="CDC50"/>
    <property type="match status" value="1"/>
</dbReference>
<dbReference type="OrthoDB" id="9989103at2759"/>
<name>A0A8S1AM23_ARCPL</name>
<comment type="subcellular location">
    <subcellularLocation>
        <location evidence="1">Membrane</location>
        <topology evidence="1">Multi-pass membrane protein</topology>
    </subcellularLocation>
</comment>
<sequence>MAWDKKISKNLLLIIVAIIVATSLLIIGLVLILVHVKTVGTETTIDYTQCKDEYAPDYTCDVQVSKKRMPHCVCYTIITLSEPILGPVTVYYELPDYDQTRPEYVTSKDDEQLAGNLSSVISPNCGNNSYADTEGKKPIAPCGEIADSMFKDQYTLFYNGSIVPSFNTGLNGITEEDKKKYRNPPNGDLQAAFKDFEKPKSWEKKVTLLDPLDPNNNAFQNERFIAWMKTDMKRKPAFRINQTGIFEDGLFAGSYKFRVIYLPSNYITGPRIAVISSMHTVVNNGQLITGILLMLIVISSTSPNGAPFGEVELIANALVTISLIESKSLPGLSTEFDNIPWDGDSNAEGLLQREKENISIDVTAPGSDSEDDVIREGGSQVEPQPLTVGSAGSSSMITRRVDSARPVTSPTPGESDEERIMEAESGSQNEPAEEPTFRSKE</sequence>
<dbReference type="InterPro" id="IPR005045">
    <property type="entry name" value="CDC50/LEM3_fam"/>
</dbReference>
<keyword evidence="5 7" id="KW-0472">Membrane</keyword>
<evidence type="ECO:0000256" key="6">
    <source>
        <dbReference type="SAM" id="MobiDB-lite"/>
    </source>
</evidence>
<evidence type="ECO:0000256" key="4">
    <source>
        <dbReference type="ARBA" id="ARBA00022989"/>
    </source>
</evidence>
<evidence type="ECO:0008006" key="10">
    <source>
        <dbReference type="Google" id="ProtNLM"/>
    </source>
</evidence>
<dbReference type="AlphaFoldDB" id="A0A8S1AM23"/>
<keyword evidence="4 7" id="KW-1133">Transmembrane helix</keyword>
<comment type="similarity">
    <text evidence="2">Belongs to the CDC50/LEM3 family.</text>
</comment>
<organism evidence="8 9">
    <name type="scientific">Arctia plantaginis</name>
    <name type="common">Wood tiger moth</name>
    <name type="synonym">Phalaena plantaginis</name>
    <dbReference type="NCBI Taxonomy" id="874455"/>
    <lineage>
        <taxon>Eukaryota</taxon>
        <taxon>Metazoa</taxon>
        <taxon>Ecdysozoa</taxon>
        <taxon>Arthropoda</taxon>
        <taxon>Hexapoda</taxon>
        <taxon>Insecta</taxon>
        <taxon>Pterygota</taxon>
        <taxon>Neoptera</taxon>
        <taxon>Endopterygota</taxon>
        <taxon>Lepidoptera</taxon>
        <taxon>Glossata</taxon>
        <taxon>Ditrysia</taxon>
        <taxon>Noctuoidea</taxon>
        <taxon>Erebidae</taxon>
        <taxon>Arctiinae</taxon>
        <taxon>Arctia</taxon>
    </lineage>
</organism>
<evidence type="ECO:0000256" key="1">
    <source>
        <dbReference type="ARBA" id="ARBA00004141"/>
    </source>
</evidence>
<reference evidence="8 9" key="1">
    <citation type="submission" date="2020-04" db="EMBL/GenBank/DDBJ databases">
        <authorList>
            <person name="Wallbank WR R."/>
            <person name="Pardo Diaz C."/>
            <person name="Kozak K."/>
            <person name="Martin S."/>
            <person name="Jiggins C."/>
            <person name="Moest M."/>
            <person name="Warren A I."/>
            <person name="Byers J.R.P. K."/>
            <person name="Montejo-Kovacevich G."/>
            <person name="Yen C E."/>
        </authorList>
    </citation>
    <scope>NUCLEOTIDE SEQUENCE [LARGE SCALE GENOMIC DNA]</scope>
</reference>